<keyword evidence="1" id="KW-1133">Transmembrane helix</keyword>
<accession>A0A059FDT8</accession>
<name>A0A059FDT8_9PROT</name>
<evidence type="ECO:0000313" key="3">
    <source>
        <dbReference type="Proteomes" id="UP000025061"/>
    </source>
</evidence>
<dbReference type="RefSeq" id="WP_011647870.1">
    <property type="nucleotide sequence ID" value="NZ_ARYI01000015.1"/>
</dbReference>
<reference evidence="2 3" key="1">
    <citation type="submission" date="2013-04" db="EMBL/GenBank/DDBJ databases">
        <title>Hyphomonas hirschiana VP5 Genome Sequencing.</title>
        <authorList>
            <person name="Lai Q."/>
            <person name="Shao Z."/>
        </authorList>
    </citation>
    <scope>NUCLEOTIDE SEQUENCE [LARGE SCALE GENOMIC DNA]</scope>
    <source>
        <strain evidence="2 3">VP5</strain>
    </source>
</reference>
<feature type="transmembrane region" description="Helical" evidence="1">
    <location>
        <begin position="52"/>
        <end position="69"/>
    </location>
</feature>
<keyword evidence="1" id="KW-0472">Membrane</keyword>
<dbReference type="PATRIC" id="fig|1280951.3.peg.2992"/>
<gene>
    <name evidence="2" type="ORF">HHI_14844</name>
</gene>
<dbReference type="AlphaFoldDB" id="A0A059FDT8"/>
<organism evidence="2 3">
    <name type="scientific">Hyphomonas hirschiana VP5</name>
    <dbReference type="NCBI Taxonomy" id="1280951"/>
    <lineage>
        <taxon>Bacteria</taxon>
        <taxon>Pseudomonadati</taxon>
        <taxon>Pseudomonadota</taxon>
        <taxon>Alphaproteobacteria</taxon>
        <taxon>Hyphomonadales</taxon>
        <taxon>Hyphomonadaceae</taxon>
        <taxon>Hyphomonas</taxon>
    </lineage>
</organism>
<protein>
    <recommendedName>
        <fullName evidence="4">DUF304 domain-containing protein</fullName>
    </recommendedName>
</protein>
<proteinExistence type="predicted"/>
<keyword evidence="1" id="KW-0812">Transmembrane</keyword>
<keyword evidence="3" id="KW-1185">Reference proteome</keyword>
<comment type="caution">
    <text evidence="2">The sequence shown here is derived from an EMBL/GenBank/DDBJ whole genome shotgun (WGS) entry which is preliminary data.</text>
</comment>
<feature type="transmembrane region" description="Helical" evidence="1">
    <location>
        <begin position="12"/>
        <end position="32"/>
    </location>
</feature>
<sequence>MDERVFRKSWGNYVGPVVRGALTLVAMGMLIMHQPDVQRWITAIVFPMLKPFAEWIVAGVILILGYWFVRSVFKFLWLQTFHVSVSARGVSAGHGLMPWNKWHRSWEPHQIYNCLFHSKGFFDWALRHGDLILQGSEGATQQFTFTRIAHVRAACDLVNQVRARPSMTPA</sequence>
<dbReference type="Proteomes" id="UP000025061">
    <property type="component" value="Unassembled WGS sequence"/>
</dbReference>
<evidence type="ECO:0008006" key="4">
    <source>
        <dbReference type="Google" id="ProtNLM"/>
    </source>
</evidence>
<dbReference type="EMBL" id="ARYI01000015">
    <property type="protein sequence ID" value="KCZ88805.1"/>
    <property type="molecule type" value="Genomic_DNA"/>
</dbReference>
<evidence type="ECO:0000256" key="1">
    <source>
        <dbReference type="SAM" id="Phobius"/>
    </source>
</evidence>
<evidence type="ECO:0000313" key="2">
    <source>
        <dbReference type="EMBL" id="KCZ88805.1"/>
    </source>
</evidence>